<evidence type="ECO:0000256" key="1">
    <source>
        <dbReference type="ARBA" id="ARBA00004196"/>
    </source>
</evidence>
<dbReference type="STRING" id="1382798.PK35_00495"/>
<proteinExistence type="inferred from homology"/>
<gene>
    <name evidence="5" type="ORF">PK35_00495</name>
</gene>
<keyword evidence="3" id="KW-0732">Signal</keyword>
<dbReference type="Proteomes" id="UP000032361">
    <property type="component" value="Unassembled WGS sequence"/>
</dbReference>
<comment type="subcellular location">
    <subcellularLocation>
        <location evidence="1">Cell envelope</location>
    </subcellularLocation>
</comment>
<dbReference type="SUPFAM" id="SSF53822">
    <property type="entry name" value="Periplasmic binding protein-like I"/>
    <property type="match status" value="1"/>
</dbReference>
<dbReference type="Pfam" id="PF13407">
    <property type="entry name" value="Peripla_BP_4"/>
    <property type="match status" value="1"/>
</dbReference>
<organism evidence="5 6">
    <name type="scientific">Neotamlana nanhaiensis</name>
    <dbReference type="NCBI Taxonomy" id="1382798"/>
    <lineage>
        <taxon>Bacteria</taxon>
        <taxon>Pseudomonadati</taxon>
        <taxon>Bacteroidota</taxon>
        <taxon>Flavobacteriia</taxon>
        <taxon>Flavobacteriales</taxon>
        <taxon>Flavobacteriaceae</taxon>
        <taxon>Neotamlana</taxon>
    </lineage>
</organism>
<dbReference type="RefSeq" id="WP_044624718.1">
    <property type="nucleotide sequence ID" value="NZ_JTDV01000001.1"/>
</dbReference>
<sequence length="319" mass="34954">MTILPKLNKTFLIILLLAIFTTLGCKNKKQNTTKKVAVVVSTLNNPWFVVLGESAAQRARELGYEATIFDSQNNTSKEAEHFENLIAAGYNAILFNPTDSEGSVSNIKRAKQAGVPTFCMDREVNSLDGPISQIISDSFSGCVELGEYFVRQLNKKGKYVELLGLVGDNNTWNRSKGFHSVVDHFPELKMVAQQSADFDRSKAMEVLESVLQSNPDIDAVFCGNDAMAMGAYQALVATGKANNVMVFGFDGADDVMNAIADKKIKATVMQSPKAMAQTAAELADEYLKGKRNFSAKTPLAVQLVTRENIYQFEDFGSTN</sequence>
<keyword evidence="6" id="KW-1185">Reference proteome</keyword>
<dbReference type="GO" id="GO:0030246">
    <property type="term" value="F:carbohydrate binding"/>
    <property type="evidence" value="ECO:0007669"/>
    <property type="project" value="UniProtKB-ARBA"/>
</dbReference>
<protein>
    <submittedName>
        <fullName evidence="5">Ribose ABC transporter substrate-binding protein</fullName>
    </submittedName>
</protein>
<dbReference type="PATRIC" id="fig|1382798.3.peg.102"/>
<evidence type="ECO:0000259" key="4">
    <source>
        <dbReference type="Pfam" id="PF13407"/>
    </source>
</evidence>
<dbReference type="PANTHER" id="PTHR46847">
    <property type="entry name" value="D-ALLOSE-BINDING PERIPLASMIC PROTEIN-RELATED"/>
    <property type="match status" value="1"/>
</dbReference>
<evidence type="ECO:0000313" key="6">
    <source>
        <dbReference type="Proteomes" id="UP000032361"/>
    </source>
</evidence>
<dbReference type="OrthoDB" id="9814427at2"/>
<evidence type="ECO:0000313" key="5">
    <source>
        <dbReference type="EMBL" id="KJD34336.1"/>
    </source>
</evidence>
<evidence type="ECO:0000256" key="2">
    <source>
        <dbReference type="ARBA" id="ARBA00007639"/>
    </source>
</evidence>
<dbReference type="EMBL" id="JTDV01000001">
    <property type="protein sequence ID" value="KJD34336.1"/>
    <property type="molecule type" value="Genomic_DNA"/>
</dbReference>
<dbReference type="Gene3D" id="3.40.50.2300">
    <property type="match status" value="2"/>
</dbReference>
<accession>A0A0D7W5D4</accession>
<dbReference type="AlphaFoldDB" id="A0A0D7W5D4"/>
<dbReference type="InterPro" id="IPR028082">
    <property type="entry name" value="Peripla_BP_I"/>
</dbReference>
<comment type="similarity">
    <text evidence="2">Belongs to the bacterial solute-binding protein 2 family.</text>
</comment>
<dbReference type="PANTHER" id="PTHR46847:SF1">
    <property type="entry name" value="D-ALLOSE-BINDING PERIPLASMIC PROTEIN-RELATED"/>
    <property type="match status" value="1"/>
</dbReference>
<comment type="caution">
    <text evidence="5">The sequence shown here is derived from an EMBL/GenBank/DDBJ whole genome shotgun (WGS) entry which is preliminary data.</text>
</comment>
<dbReference type="GO" id="GO:0030313">
    <property type="term" value="C:cell envelope"/>
    <property type="evidence" value="ECO:0007669"/>
    <property type="project" value="UniProtKB-SubCell"/>
</dbReference>
<dbReference type="PROSITE" id="PS51257">
    <property type="entry name" value="PROKAR_LIPOPROTEIN"/>
    <property type="match status" value="1"/>
</dbReference>
<name>A0A0D7W5D4_9FLAO</name>
<dbReference type="CDD" id="cd19967">
    <property type="entry name" value="PBP1_TmRBP-like"/>
    <property type="match status" value="1"/>
</dbReference>
<evidence type="ECO:0000256" key="3">
    <source>
        <dbReference type="ARBA" id="ARBA00022729"/>
    </source>
</evidence>
<reference evidence="5 6" key="1">
    <citation type="journal article" date="2015" name="Antonie Van Leeuwenhoek">
        <title>Tamlana nanhaiensis sp. nov., isolated from surface seawater collected from the South China Sea.</title>
        <authorList>
            <person name="Liu X."/>
            <person name="Lai Q."/>
            <person name="Du Y."/>
            <person name="Li G."/>
            <person name="Sun F."/>
            <person name="Shao Z."/>
        </authorList>
    </citation>
    <scope>NUCLEOTIDE SEQUENCE [LARGE SCALE GENOMIC DNA]</scope>
    <source>
        <strain evidence="5 6">FHC16</strain>
    </source>
</reference>
<feature type="domain" description="Periplasmic binding protein" evidence="4">
    <location>
        <begin position="36"/>
        <end position="290"/>
    </location>
</feature>
<dbReference type="InterPro" id="IPR025997">
    <property type="entry name" value="SBP_2_dom"/>
</dbReference>